<dbReference type="InterPro" id="IPR051784">
    <property type="entry name" value="Nod_factor_ABC_transporter"/>
</dbReference>
<evidence type="ECO:0000256" key="6">
    <source>
        <dbReference type="RuleBase" id="RU361157"/>
    </source>
</evidence>
<dbReference type="Pfam" id="PF01061">
    <property type="entry name" value="ABC2_membrane"/>
    <property type="match status" value="1"/>
</dbReference>
<feature type="transmembrane region" description="Helical" evidence="6">
    <location>
        <begin position="119"/>
        <end position="144"/>
    </location>
</feature>
<feature type="transmembrane region" description="Helical" evidence="6">
    <location>
        <begin position="243"/>
        <end position="261"/>
    </location>
</feature>
<dbReference type="RefSeq" id="WP_090801939.1">
    <property type="nucleotide sequence ID" value="NZ_BOND01000005.1"/>
</dbReference>
<keyword evidence="6" id="KW-1003">Cell membrane</keyword>
<feature type="transmembrane region" description="Helical" evidence="6">
    <location>
        <begin position="73"/>
        <end position="98"/>
    </location>
</feature>
<accession>A0A1H3UF20</accession>
<dbReference type="PIRSF" id="PIRSF006648">
    <property type="entry name" value="DrrB"/>
    <property type="match status" value="1"/>
</dbReference>
<proteinExistence type="inferred from homology"/>
<keyword evidence="6" id="KW-0813">Transport</keyword>
<gene>
    <name evidence="8" type="ORF">SAMN05421684_7166</name>
</gene>
<dbReference type="GO" id="GO:0140359">
    <property type="term" value="F:ABC-type transporter activity"/>
    <property type="evidence" value="ECO:0007669"/>
    <property type="project" value="InterPro"/>
</dbReference>
<evidence type="ECO:0000313" key="9">
    <source>
        <dbReference type="Proteomes" id="UP000199632"/>
    </source>
</evidence>
<dbReference type="OrthoDB" id="670210at2"/>
<sequence>MSTTALDLRTYPLRDSATMLRRNLKRMLRYPSMTVTLIAMPVVFLLLFVYVLGGTLGAGLDGTVAGAGGRAAYANYVAPAIILMTVTATIQGTAISIAMDMTEGIITRFRTMHIARVSVLTGHVLGSVLQAVFSLVVVIGAAILVGFRPKAGPGGWLAAAGFLIAVAYALVWLAVALGQVSQSVETASNLPMPLTFLPFLGSGFVPTDSMPAGLRWFAEYQPFTPIIETIRALLMAEPVGNKAWIALAWCAVIALGGYLWSKRLFNRQG</sequence>
<dbReference type="PANTHER" id="PTHR43229">
    <property type="entry name" value="NODULATION PROTEIN J"/>
    <property type="match status" value="1"/>
</dbReference>
<evidence type="ECO:0000256" key="4">
    <source>
        <dbReference type="ARBA" id="ARBA00023136"/>
    </source>
</evidence>
<keyword evidence="5" id="KW-0046">Antibiotic resistance</keyword>
<evidence type="ECO:0000256" key="3">
    <source>
        <dbReference type="ARBA" id="ARBA00022989"/>
    </source>
</evidence>
<comment type="similarity">
    <text evidence="6">Belongs to the ABC-2 integral membrane protein family.</text>
</comment>
<organism evidence="8 9">
    <name type="scientific">Asanoa ishikariensis</name>
    <dbReference type="NCBI Taxonomy" id="137265"/>
    <lineage>
        <taxon>Bacteria</taxon>
        <taxon>Bacillati</taxon>
        <taxon>Actinomycetota</taxon>
        <taxon>Actinomycetes</taxon>
        <taxon>Micromonosporales</taxon>
        <taxon>Micromonosporaceae</taxon>
        <taxon>Asanoa</taxon>
    </lineage>
</organism>
<protein>
    <recommendedName>
        <fullName evidence="6">Transport permease protein</fullName>
    </recommendedName>
</protein>
<evidence type="ECO:0000259" key="7">
    <source>
        <dbReference type="PROSITE" id="PS51012"/>
    </source>
</evidence>
<evidence type="ECO:0000256" key="5">
    <source>
        <dbReference type="ARBA" id="ARBA00023251"/>
    </source>
</evidence>
<dbReference type="InterPro" id="IPR047817">
    <property type="entry name" value="ABC2_TM_bact-type"/>
</dbReference>
<dbReference type="Proteomes" id="UP000199632">
    <property type="component" value="Unassembled WGS sequence"/>
</dbReference>
<dbReference type="GO" id="GO:0043190">
    <property type="term" value="C:ATP-binding cassette (ABC) transporter complex"/>
    <property type="evidence" value="ECO:0007669"/>
    <property type="project" value="InterPro"/>
</dbReference>
<dbReference type="InterPro" id="IPR000412">
    <property type="entry name" value="ABC_2_transport"/>
</dbReference>
<dbReference type="GO" id="GO:0046677">
    <property type="term" value="P:response to antibiotic"/>
    <property type="evidence" value="ECO:0007669"/>
    <property type="project" value="UniProtKB-KW"/>
</dbReference>
<reference evidence="9" key="1">
    <citation type="submission" date="2016-10" db="EMBL/GenBank/DDBJ databases">
        <authorList>
            <person name="Varghese N."/>
            <person name="Submissions S."/>
        </authorList>
    </citation>
    <scope>NUCLEOTIDE SEQUENCE [LARGE SCALE GENOMIC DNA]</scope>
    <source>
        <strain evidence="9">DSM 44718</strain>
    </source>
</reference>
<feature type="transmembrane region" description="Helical" evidence="6">
    <location>
        <begin position="190"/>
        <end position="207"/>
    </location>
</feature>
<dbReference type="PROSITE" id="PS51012">
    <property type="entry name" value="ABC_TM2"/>
    <property type="match status" value="1"/>
</dbReference>
<dbReference type="PANTHER" id="PTHR43229:SF2">
    <property type="entry name" value="NODULATION PROTEIN J"/>
    <property type="match status" value="1"/>
</dbReference>
<keyword evidence="9" id="KW-1185">Reference proteome</keyword>
<feature type="transmembrane region" description="Helical" evidence="6">
    <location>
        <begin position="30"/>
        <end position="53"/>
    </location>
</feature>
<evidence type="ECO:0000256" key="1">
    <source>
        <dbReference type="ARBA" id="ARBA00004141"/>
    </source>
</evidence>
<feature type="domain" description="ABC transmembrane type-2" evidence="7">
    <location>
        <begin position="32"/>
        <end position="268"/>
    </location>
</feature>
<evidence type="ECO:0000256" key="2">
    <source>
        <dbReference type="ARBA" id="ARBA00022692"/>
    </source>
</evidence>
<dbReference type="InterPro" id="IPR013525">
    <property type="entry name" value="ABC2_TM"/>
</dbReference>
<dbReference type="AlphaFoldDB" id="A0A1H3UF20"/>
<dbReference type="STRING" id="137265.SAMN05421684_7166"/>
<name>A0A1H3UF20_9ACTN</name>
<keyword evidence="4 6" id="KW-0472">Membrane</keyword>
<keyword evidence="2 6" id="KW-0812">Transmembrane</keyword>
<comment type="subcellular location">
    <subcellularLocation>
        <location evidence="6">Cell membrane</location>
        <topology evidence="6">Multi-pass membrane protein</topology>
    </subcellularLocation>
    <subcellularLocation>
        <location evidence="1">Membrane</location>
        <topology evidence="1">Multi-pass membrane protein</topology>
    </subcellularLocation>
</comment>
<dbReference type="EMBL" id="FNQB01000004">
    <property type="protein sequence ID" value="SDZ61043.1"/>
    <property type="molecule type" value="Genomic_DNA"/>
</dbReference>
<keyword evidence="3 6" id="KW-1133">Transmembrane helix</keyword>
<evidence type="ECO:0000313" key="8">
    <source>
        <dbReference type="EMBL" id="SDZ61043.1"/>
    </source>
</evidence>
<feature type="transmembrane region" description="Helical" evidence="6">
    <location>
        <begin position="156"/>
        <end position="178"/>
    </location>
</feature>